<dbReference type="GO" id="GO:0008840">
    <property type="term" value="F:4-hydroxy-tetrahydrodipicolinate synthase activity"/>
    <property type="evidence" value="ECO:0007669"/>
    <property type="project" value="TreeGrafter"/>
</dbReference>
<gene>
    <name evidence="6" type="ORF">FHW37_101457</name>
</gene>
<proteinExistence type="inferred from homology"/>
<dbReference type="RefSeq" id="WP_145631965.1">
    <property type="nucleotide sequence ID" value="NZ_VIWP01000001.1"/>
</dbReference>
<dbReference type="AlphaFoldDB" id="A0A561R7Q4"/>
<dbReference type="SUPFAM" id="SSF51569">
    <property type="entry name" value="Aldolase"/>
    <property type="match status" value="1"/>
</dbReference>
<keyword evidence="2 3" id="KW-0456">Lyase</keyword>
<evidence type="ECO:0000256" key="2">
    <source>
        <dbReference type="ARBA" id="ARBA00023239"/>
    </source>
</evidence>
<dbReference type="PANTHER" id="PTHR12128">
    <property type="entry name" value="DIHYDRODIPICOLINATE SYNTHASE"/>
    <property type="match status" value="1"/>
</dbReference>
<dbReference type="PIRSF" id="PIRSF001365">
    <property type="entry name" value="DHDPS"/>
    <property type="match status" value="1"/>
</dbReference>
<dbReference type="PANTHER" id="PTHR12128:SF66">
    <property type="entry name" value="4-HYDROXY-2-OXOGLUTARATE ALDOLASE, MITOCHONDRIAL"/>
    <property type="match status" value="1"/>
</dbReference>
<evidence type="ECO:0000256" key="4">
    <source>
        <dbReference type="PIRSR" id="PIRSR001365-1"/>
    </source>
</evidence>
<dbReference type="InterPro" id="IPR002220">
    <property type="entry name" value="DapA-like"/>
</dbReference>
<evidence type="ECO:0000256" key="5">
    <source>
        <dbReference type="PIRSR" id="PIRSR001365-2"/>
    </source>
</evidence>
<dbReference type="OrthoDB" id="9796205at2"/>
<evidence type="ECO:0000256" key="1">
    <source>
        <dbReference type="ARBA" id="ARBA00007592"/>
    </source>
</evidence>
<feature type="binding site" evidence="5">
    <location>
        <position position="48"/>
    </location>
    <ligand>
        <name>pyruvate</name>
        <dbReference type="ChEBI" id="CHEBI:15361"/>
    </ligand>
</feature>
<evidence type="ECO:0000256" key="3">
    <source>
        <dbReference type="PIRNR" id="PIRNR001365"/>
    </source>
</evidence>
<organism evidence="6 7">
    <name type="scientific">Neorhizobium alkalisoli</name>
    <dbReference type="NCBI Taxonomy" id="528178"/>
    <lineage>
        <taxon>Bacteria</taxon>
        <taxon>Pseudomonadati</taxon>
        <taxon>Pseudomonadota</taxon>
        <taxon>Alphaproteobacteria</taxon>
        <taxon>Hyphomicrobiales</taxon>
        <taxon>Rhizobiaceae</taxon>
        <taxon>Rhizobium/Agrobacterium group</taxon>
        <taxon>Neorhizobium</taxon>
    </lineage>
</organism>
<evidence type="ECO:0000313" key="6">
    <source>
        <dbReference type="EMBL" id="TWF58653.1"/>
    </source>
</evidence>
<comment type="caution">
    <text evidence="6">The sequence shown here is derived from an EMBL/GenBank/DDBJ whole genome shotgun (WGS) entry which is preliminary data.</text>
</comment>
<dbReference type="Gene3D" id="3.20.20.70">
    <property type="entry name" value="Aldolase class I"/>
    <property type="match status" value="1"/>
</dbReference>
<feature type="active site" description="Schiff-base intermediate with substrate" evidence="4">
    <location>
        <position position="164"/>
    </location>
</feature>
<dbReference type="SMART" id="SM01130">
    <property type="entry name" value="DHDPS"/>
    <property type="match status" value="1"/>
</dbReference>
<reference evidence="6 7" key="1">
    <citation type="submission" date="2019-06" db="EMBL/GenBank/DDBJ databases">
        <title>Sorghum-associated microbial communities from plants grown in Nebraska, USA.</title>
        <authorList>
            <person name="Schachtman D."/>
        </authorList>
    </citation>
    <scope>NUCLEOTIDE SEQUENCE [LARGE SCALE GENOMIC DNA]</scope>
    <source>
        <strain evidence="6 7">1225</strain>
    </source>
</reference>
<evidence type="ECO:0000313" key="7">
    <source>
        <dbReference type="Proteomes" id="UP000320653"/>
    </source>
</evidence>
<dbReference type="PRINTS" id="PR00146">
    <property type="entry name" value="DHPICSNTHASE"/>
</dbReference>
<name>A0A561R7Q4_9HYPH</name>
<accession>A0A561R7Q4</accession>
<keyword evidence="7" id="KW-1185">Reference proteome</keyword>
<comment type="similarity">
    <text evidence="1 3">Belongs to the DapA family.</text>
</comment>
<dbReference type="Pfam" id="PF00701">
    <property type="entry name" value="DHDPS"/>
    <property type="match status" value="1"/>
</dbReference>
<dbReference type="CDD" id="cd00408">
    <property type="entry name" value="DHDPS-like"/>
    <property type="match status" value="1"/>
</dbReference>
<feature type="active site" description="Proton donor/acceptor" evidence="4">
    <location>
        <position position="137"/>
    </location>
</feature>
<dbReference type="InterPro" id="IPR013785">
    <property type="entry name" value="Aldolase_TIM"/>
</dbReference>
<protein>
    <submittedName>
        <fullName evidence="6">4-hydroxy-tetrahydrodipicolinate synthase</fullName>
    </submittedName>
</protein>
<sequence length="302" mass="32685">MAVELKGIIPALVTPFNADGEINEKLFRAHTRFILSKNVHGVCLGGSTGEGFTFSPDELRRVTAATLEEVNGKVPVVAGIIANSTREVIERANALKGLGVAALQVTPTYYVFDYGEEAMFQYFKRIWEETGIPLVIYNVIPWNLLSADLVIRMLEEIPGVIGIKQSQGNISRAAELVIRAPKGKSILAAIDDLLYPCFMMGAQGTLAASPTAAPGPCVALWDAVKAGDHALAQKIHDKLVIFWHLMGHENLPALVKYCLELQGGEVGLPRHPMPVASEAQKAKIRPALEALLEFDPQLAKAA</sequence>
<dbReference type="Proteomes" id="UP000320653">
    <property type="component" value="Unassembled WGS sequence"/>
</dbReference>
<dbReference type="EMBL" id="VIWP01000001">
    <property type="protein sequence ID" value="TWF58653.1"/>
    <property type="molecule type" value="Genomic_DNA"/>
</dbReference>